<dbReference type="PRINTS" id="PR00368">
    <property type="entry name" value="FADPNR"/>
</dbReference>
<evidence type="ECO:0000256" key="3">
    <source>
        <dbReference type="ARBA" id="ARBA00023002"/>
    </source>
</evidence>
<protein>
    <submittedName>
        <fullName evidence="7">FAD-dependent oxidoreductase</fullName>
    </submittedName>
</protein>
<evidence type="ECO:0000313" key="7">
    <source>
        <dbReference type="EMBL" id="RSN74106.1"/>
    </source>
</evidence>
<dbReference type="AlphaFoldDB" id="A0A3R9QDS6"/>
<dbReference type="GO" id="GO:0016668">
    <property type="term" value="F:oxidoreductase activity, acting on a sulfur group of donors, NAD(P) as acceptor"/>
    <property type="evidence" value="ECO:0007669"/>
    <property type="project" value="UniProtKB-ARBA"/>
</dbReference>
<keyword evidence="5" id="KW-0676">Redox-active center</keyword>
<dbReference type="EMBL" id="RCOS01000100">
    <property type="protein sequence ID" value="RSN74106.1"/>
    <property type="molecule type" value="Genomic_DNA"/>
</dbReference>
<evidence type="ECO:0000256" key="5">
    <source>
        <dbReference type="ARBA" id="ARBA00023284"/>
    </source>
</evidence>
<organism evidence="7 8">
    <name type="scientific">Candidatus Methanodesulfokora washburnensis</name>
    <dbReference type="NCBI Taxonomy" id="2478471"/>
    <lineage>
        <taxon>Archaea</taxon>
        <taxon>Thermoproteota</taxon>
        <taxon>Candidatus Korarchaeia</taxon>
        <taxon>Candidatus Korarchaeia incertae sedis</taxon>
        <taxon>Candidatus Methanodesulfokora</taxon>
    </lineage>
</organism>
<evidence type="ECO:0000256" key="1">
    <source>
        <dbReference type="ARBA" id="ARBA00022630"/>
    </source>
</evidence>
<evidence type="ECO:0000259" key="6">
    <source>
        <dbReference type="Pfam" id="PF07992"/>
    </source>
</evidence>
<dbReference type="RefSeq" id="WP_125671607.1">
    <property type="nucleotide sequence ID" value="NZ_RCOS01000100.1"/>
</dbReference>
<name>A0A3R9QDS6_9CREN</name>
<evidence type="ECO:0000313" key="8">
    <source>
        <dbReference type="Proteomes" id="UP000277582"/>
    </source>
</evidence>
<reference evidence="7 8" key="1">
    <citation type="submission" date="2018-10" db="EMBL/GenBank/DDBJ databases">
        <title>Co-occurring genomic capacity for anaerobic methane metabolism and dissimilatory sulfite reduction discovered in the Korarchaeota.</title>
        <authorList>
            <person name="Mckay L.J."/>
            <person name="Dlakic M."/>
            <person name="Fields M.W."/>
            <person name="Delmont T.O."/>
            <person name="Eren A.M."/>
            <person name="Jay Z.J."/>
            <person name="Klingelsmith K.B."/>
            <person name="Rusch D.B."/>
            <person name="Inskeep W.P."/>
        </authorList>
    </citation>
    <scope>NUCLEOTIDE SEQUENCE [LARGE SCALE GENOMIC DNA]</scope>
    <source>
        <strain evidence="7 8">MDKW</strain>
    </source>
</reference>
<keyword evidence="2" id="KW-0274">FAD</keyword>
<proteinExistence type="predicted"/>
<dbReference type="OrthoDB" id="27340at2157"/>
<keyword evidence="1" id="KW-0285">Flavoprotein</keyword>
<keyword evidence="3" id="KW-0560">Oxidoreductase</keyword>
<gene>
    <name evidence="7" type="ORF">D6D85_08695</name>
</gene>
<dbReference type="Gene3D" id="3.50.50.60">
    <property type="entry name" value="FAD/NAD(P)-binding domain"/>
    <property type="match status" value="2"/>
</dbReference>
<accession>A0A3R9QDS6</accession>
<evidence type="ECO:0000256" key="2">
    <source>
        <dbReference type="ARBA" id="ARBA00022827"/>
    </source>
</evidence>
<dbReference type="InterPro" id="IPR036188">
    <property type="entry name" value="FAD/NAD-bd_sf"/>
</dbReference>
<dbReference type="Proteomes" id="UP000277582">
    <property type="component" value="Unassembled WGS sequence"/>
</dbReference>
<dbReference type="PROSITE" id="PS00573">
    <property type="entry name" value="PYRIDINE_REDOX_2"/>
    <property type="match status" value="1"/>
</dbReference>
<sequence length="331" mass="36004">MFSPLRREELPSSWDVVVVGGGPAGITASIYLARYGLKVLIVEKSSVGGKVSVNPIIENFPGFPSITGEELSRIFHEHARKSGVKILFPEEVIGMDLDGEEKKVITKSGRELSAKAVLIATGAEDKKLNVPGEAELYGKGVSYCAVCDGPLFRDKRVVVVGGGNTAAVSALYLAKIAKEVIVVHRREKMRAEQALTERLSSLANVSFRWNSYVTEIMGREKVEGVKIRGKEGEEIIQADGIFIFIGVEPNSHIARKAGINTDENGFILVDYWQRTNKYAVYAAGDVTGEPMQIAKAVGEGVRAAVDIYNRVFGGAYGSPKQSWNPVPCRPY</sequence>
<dbReference type="PRINTS" id="PR00469">
    <property type="entry name" value="PNDRDTASEII"/>
</dbReference>
<dbReference type="InterPro" id="IPR008255">
    <property type="entry name" value="Pyr_nucl-diS_OxRdtase_2_AS"/>
</dbReference>
<dbReference type="InterPro" id="IPR023753">
    <property type="entry name" value="FAD/NAD-binding_dom"/>
</dbReference>
<keyword evidence="4" id="KW-1015">Disulfide bond</keyword>
<evidence type="ECO:0000256" key="4">
    <source>
        <dbReference type="ARBA" id="ARBA00023157"/>
    </source>
</evidence>
<dbReference type="SUPFAM" id="SSF51905">
    <property type="entry name" value="FAD/NAD(P)-binding domain"/>
    <property type="match status" value="1"/>
</dbReference>
<comment type="caution">
    <text evidence="7">The sequence shown here is derived from an EMBL/GenBank/DDBJ whole genome shotgun (WGS) entry which is preliminary data.</text>
</comment>
<dbReference type="InterPro" id="IPR050097">
    <property type="entry name" value="Ferredoxin-NADP_redctase_2"/>
</dbReference>
<dbReference type="Pfam" id="PF07992">
    <property type="entry name" value="Pyr_redox_2"/>
    <property type="match status" value="1"/>
</dbReference>
<keyword evidence="8" id="KW-1185">Reference proteome</keyword>
<dbReference type="PANTHER" id="PTHR48105">
    <property type="entry name" value="THIOREDOXIN REDUCTASE 1-RELATED-RELATED"/>
    <property type="match status" value="1"/>
</dbReference>
<feature type="domain" description="FAD/NAD(P)-binding" evidence="6">
    <location>
        <begin position="15"/>
        <end position="300"/>
    </location>
</feature>